<organism evidence="1 2">
    <name type="scientific">Nocardioides aquaticus</name>
    <dbReference type="NCBI Taxonomy" id="160826"/>
    <lineage>
        <taxon>Bacteria</taxon>
        <taxon>Bacillati</taxon>
        <taxon>Actinomycetota</taxon>
        <taxon>Actinomycetes</taxon>
        <taxon>Propionibacteriales</taxon>
        <taxon>Nocardioidaceae</taxon>
        <taxon>Nocardioides</taxon>
    </lineage>
</organism>
<protein>
    <recommendedName>
        <fullName evidence="3">CHAD domain-containing protein</fullName>
    </recommendedName>
</protein>
<dbReference type="RefSeq" id="WP_214056524.1">
    <property type="nucleotide sequence ID" value="NZ_CP075371.1"/>
</dbReference>
<dbReference type="Proteomes" id="UP000679307">
    <property type="component" value="Chromosome"/>
</dbReference>
<dbReference type="EMBL" id="CP075371">
    <property type="protein sequence ID" value="QVT81093.1"/>
    <property type="molecule type" value="Genomic_DNA"/>
</dbReference>
<proteinExistence type="predicted"/>
<evidence type="ECO:0008006" key="3">
    <source>
        <dbReference type="Google" id="ProtNLM"/>
    </source>
</evidence>
<evidence type="ECO:0000313" key="1">
    <source>
        <dbReference type="EMBL" id="QVT81093.1"/>
    </source>
</evidence>
<evidence type="ECO:0000313" key="2">
    <source>
        <dbReference type="Proteomes" id="UP000679307"/>
    </source>
</evidence>
<keyword evidence="2" id="KW-1185">Reference proteome</keyword>
<sequence length="189" mass="20104">MKQQTPHRRAQVLRAALAAVEERRDTRVPTDLPGVAATVGDELALLGALTLRWHTRLAGLVEREQQRTPRDPVGATERAWARAADEMPGLRALLDHHRAHPRDDRTAEATVRATATEHALLAVAAGRAEVGDPRAAGAGAAVEQAARARRLAGLTTLAARAADDGAAVALASYRPRRGLLGRLRSLVAA</sequence>
<name>A0ABX8EQF7_9ACTN</name>
<accession>A0ABX8EQF7</accession>
<reference evidence="1 2" key="1">
    <citation type="submission" date="2021-05" db="EMBL/GenBank/DDBJ databases">
        <title>Complete genome of Nocardioides aquaticus KCTC 9944T isolated from meromictic and hypersaline Ekho Lake, Antarctica.</title>
        <authorList>
            <person name="Hwang K."/>
            <person name="Kim K.M."/>
            <person name="Choe H."/>
        </authorList>
    </citation>
    <scope>NUCLEOTIDE SEQUENCE [LARGE SCALE GENOMIC DNA]</scope>
    <source>
        <strain evidence="1 2">KCTC 9944</strain>
    </source>
</reference>
<gene>
    <name evidence="1" type="ORF">ENKNEFLB_03500</name>
</gene>